<evidence type="ECO:0000256" key="4">
    <source>
        <dbReference type="ARBA" id="ARBA00022771"/>
    </source>
</evidence>
<dbReference type="SUPFAM" id="SSF57850">
    <property type="entry name" value="RING/U-box"/>
    <property type="match status" value="1"/>
</dbReference>
<evidence type="ECO:0000256" key="9">
    <source>
        <dbReference type="PROSITE-ProRule" id="PRU00175"/>
    </source>
</evidence>
<dbReference type="GO" id="GO:0016020">
    <property type="term" value="C:membrane"/>
    <property type="evidence" value="ECO:0007669"/>
    <property type="project" value="UniProtKB-SubCell"/>
</dbReference>
<evidence type="ECO:0000313" key="13">
    <source>
        <dbReference type="Proteomes" id="UP000887575"/>
    </source>
</evidence>
<evidence type="ECO:0000256" key="8">
    <source>
        <dbReference type="ARBA" id="ARBA00023136"/>
    </source>
</evidence>
<protein>
    <submittedName>
        <fullName evidence="14">RING-type domain-containing protein</fullName>
    </submittedName>
</protein>
<dbReference type="SMART" id="SM00184">
    <property type="entry name" value="RING"/>
    <property type="match status" value="1"/>
</dbReference>
<dbReference type="PANTHER" id="PTHR15860">
    <property type="entry name" value="UNCHARACTERIZED RING FINGER-CONTAINING PROTEIN"/>
    <property type="match status" value="1"/>
</dbReference>
<dbReference type="GO" id="GO:0008270">
    <property type="term" value="F:zinc ion binding"/>
    <property type="evidence" value="ECO:0007669"/>
    <property type="project" value="UniProtKB-KW"/>
</dbReference>
<dbReference type="InterPro" id="IPR001841">
    <property type="entry name" value="Znf_RING"/>
</dbReference>
<feature type="transmembrane region" description="Helical" evidence="11">
    <location>
        <begin position="269"/>
        <end position="296"/>
    </location>
</feature>
<feature type="compositionally biased region" description="Polar residues" evidence="10">
    <location>
        <begin position="57"/>
        <end position="85"/>
    </location>
</feature>
<comment type="subcellular location">
    <subcellularLocation>
        <location evidence="1">Membrane</location>
        <topology evidence="1">Multi-pass membrane protein</topology>
    </subcellularLocation>
</comment>
<keyword evidence="4 9" id="KW-0863">Zinc-finger</keyword>
<dbReference type="GO" id="GO:1904294">
    <property type="term" value="P:positive regulation of ERAD pathway"/>
    <property type="evidence" value="ECO:0007669"/>
    <property type="project" value="InterPro"/>
</dbReference>
<name>A0AAF3EZG4_9BILA</name>
<evidence type="ECO:0000256" key="1">
    <source>
        <dbReference type="ARBA" id="ARBA00004141"/>
    </source>
</evidence>
<dbReference type="PROSITE" id="PS50089">
    <property type="entry name" value="ZF_RING_2"/>
    <property type="match status" value="1"/>
</dbReference>
<evidence type="ECO:0000256" key="11">
    <source>
        <dbReference type="SAM" id="Phobius"/>
    </source>
</evidence>
<keyword evidence="2 11" id="KW-0812">Transmembrane</keyword>
<evidence type="ECO:0000256" key="10">
    <source>
        <dbReference type="SAM" id="MobiDB-lite"/>
    </source>
</evidence>
<accession>A0AAF3EZG4</accession>
<reference evidence="14" key="1">
    <citation type="submission" date="2024-02" db="UniProtKB">
        <authorList>
            <consortium name="WormBaseParasite"/>
        </authorList>
    </citation>
    <scope>IDENTIFICATION</scope>
</reference>
<dbReference type="PROSITE" id="PS00518">
    <property type="entry name" value="ZF_RING_1"/>
    <property type="match status" value="1"/>
</dbReference>
<organism evidence="13 14">
    <name type="scientific">Mesorhabditis belari</name>
    <dbReference type="NCBI Taxonomy" id="2138241"/>
    <lineage>
        <taxon>Eukaryota</taxon>
        <taxon>Metazoa</taxon>
        <taxon>Ecdysozoa</taxon>
        <taxon>Nematoda</taxon>
        <taxon>Chromadorea</taxon>
        <taxon>Rhabditida</taxon>
        <taxon>Rhabditina</taxon>
        <taxon>Rhabditomorpha</taxon>
        <taxon>Rhabditoidea</taxon>
        <taxon>Rhabditidae</taxon>
        <taxon>Mesorhabditinae</taxon>
        <taxon>Mesorhabditis</taxon>
    </lineage>
</organism>
<dbReference type="Gene3D" id="3.30.40.10">
    <property type="entry name" value="Zinc/RING finger domain, C3HC4 (zinc finger)"/>
    <property type="match status" value="1"/>
</dbReference>
<dbReference type="GO" id="GO:0061630">
    <property type="term" value="F:ubiquitin protein ligase activity"/>
    <property type="evidence" value="ECO:0007669"/>
    <property type="project" value="InterPro"/>
</dbReference>
<dbReference type="Proteomes" id="UP000887575">
    <property type="component" value="Unassembled WGS sequence"/>
</dbReference>
<keyword evidence="5" id="KW-0833">Ubl conjugation pathway</keyword>
<proteinExistence type="predicted"/>
<evidence type="ECO:0000256" key="6">
    <source>
        <dbReference type="ARBA" id="ARBA00022833"/>
    </source>
</evidence>
<feature type="domain" description="RING-type" evidence="12">
    <location>
        <begin position="337"/>
        <end position="375"/>
    </location>
</feature>
<dbReference type="PANTHER" id="PTHR15860:SF0">
    <property type="entry name" value="LP20373P"/>
    <property type="match status" value="1"/>
</dbReference>
<dbReference type="InterPro" id="IPR013083">
    <property type="entry name" value="Znf_RING/FYVE/PHD"/>
</dbReference>
<dbReference type="WBParaSite" id="MBELARI_LOCUS18901">
    <property type="protein sequence ID" value="MBELARI_LOCUS18901"/>
    <property type="gene ID" value="MBELARI_LOCUS18901"/>
</dbReference>
<evidence type="ECO:0000259" key="12">
    <source>
        <dbReference type="PROSITE" id="PS50089"/>
    </source>
</evidence>
<evidence type="ECO:0000256" key="3">
    <source>
        <dbReference type="ARBA" id="ARBA00022723"/>
    </source>
</evidence>
<keyword evidence="8 11" id="KW-0472">Membrane</keyword>
<keyword evidence="6" id="KW-0862">Zinc</keyword>
<sequence length="397" mass="45676">MSPSLFSEAFRSVSVESPLIGAPAIMQRRAPTNFTVINMEEMYANNEATVLSLTTPMQTENEESSGVQPTIVTEDTNGNQDTSQDTVDEDVQNLRTQYARLRDHFQNNREAQSALKISLSFLPFFLIFLIKMVYENFYTIIYLLFGMTFYIDLDQLLQAVLSKTNTRVAFFFFALYTYHIPPLIDDSDFGAILNCVTFQVHKLAYTGVERTLTLIILTDIFCKTIVVGFKGVLALIPETWVGLKRKRRFFQSTEYSSQLHRAILPTSRWSIYFIGPAGYAGMHYLDLFLLICYWIAKIREIRSYVPDWYTSVKTVMRNSMYGVKPSQEEIRAVESQCSICYSDLKTPLKLVCAHIFCEECVDTWLEEKHTCPLCRATIDKEDKSWKSGATSKFVRIY</sequence>
<dbReference type="InterPro" id="IPR044235">
    <property type="entry name" value="RNFT1/2"/>
</dbReference>
<evidence type="ECO:0000256" key="2">
    <source>
        <dbReference type="ARBA" id="ARBA00022692"/>
    </source>
</evidence>
<dbReference type="AlphaFoldDB" id="A0AAF3EZG4"/>
<dbReference type="InterPro" id="IPR017907">
    <property type="entry name" value="Znf_RING_CS"/>
</dbReference>
<dbReference type="Pfam" id="PF13639">
    <property type="entry name" value="zf-RING_2"/>
    <property type="match status" value="1"/>
</dbReference>
<evidence type="ECO:0000256" key="7">
    <source>
        <dbReference type="ARBA" id="ARBA00022989"/>
    </source>
</evidence>
<evidence type="ECO:0000313" key="14">
    <source>
        <dbReference type="WBParaSite" id="MBELARI_LOCUS18901"/>
    </source>
</evidence>
<evidence type="ECO:0000256" key="5">
    <source>
        <dbReference type="ARBA" id="ARBA00022786"/>
    </source>
</evidence>
<feature type="transmembrane region" description="Helical" evidence="11">
    <location>
        <begin position="168"/>
        <end position="184"/>
    </location>
</feature>
<feature type="region of interest" description="Disordered" evidence="10">
    <location>
        <begin position="57"/>
        <end position="86"/>
    </location>
</feature>
<keyword evidence="7 11" id="KW-1133">Transmembrane helix</keyword>
<keyword evidence="3" id="KW-0479">Metal-binding</keyword>
<keyword evidence="13" id="KW-1185">Reference proteome</keyword>